<evidence type="ECO:0000256" key="2">
    <source>
        <dbReference type="ARBA" id="ARBA00004691"/>
    </source>
</evidence>
<dbReference type="Pfam" id="PF02547">
    <property type="entry name" value="Queuosine_synth"/>
    <property type="match status" value="1"/>
</dbReference>
<evidence type="ECO:0000256" key="5">
    <source>
        <dbReference type="ARBA" id="ARBA00022679"/>
    </source>
</evidence>
<evidence type="ECO:0000256" key="7">
    <source>
        <dbReference type="ARBA" id="ARBA00022785"/>
    </source>
</evidence>
<reference evidence="14 15" key="1">
    <citation type="submission" date="2013-12" db="EMBL/GenBank/DDBJ databases">
        <title>Comparative genomics of Petrotoga isolates.</title>
        <authorList>
            <person name="Nesbo C.L."/>
            <person name="Charchuk R."/>
            <person name="Chow K."/>
        </authorList>
    </citation>
    <scope>NUCLEOTIDE SEQUENCE [LARGE SCALE GENOMIC DNA]</scope>
    <source>
        <strain evidence="14 15">DSM 13574</strain>
    </source>
</reference>
<evidence type="ECO:0000313" key="15">
    <source>
        <dbReference type="Proteomes" id="UP000236434"/>
    </source>
</evidence>
<evidence type="ECO:0000256" key="11">
    <source>
        <dbReference type="ARBA" id="ARBA00069325"/>
    </source>
</evidence>
<organism evidence="14 15">
    <name type="scientific">Petrotoga olearia DSM 13574</name>
    <dbReference type="NCBI Taxonomy" id="1122955"/>
    <lineage>
        <taxon>Bacteria</taxon>
        <taxon>Thermotogati</taxon>
        <taxon>Thermotogota</taxon>
        <taxon>Thermotogae</taxon>
        <taxon>Petrotogales</taxon>
        <taxon>Petrotogaceae</taxon>
        <taxon>Petrotoga</taxon>
    </lineage>
</organism>
<comment type="subcellular location">
    <subcellularLocation>
        <location evidence="1 13">Cytoplasm</location>
    </subcellularLocation>
</comment>
<dbReference type="NCBIfam" id="TIGR00113">
    <property type="entry name" value="queA"/>
    <property type="match status" value="1"/>
</dbReference>
<gene>
    <name evidence="13" type="primary">queA</name>
    <name evidence="14" type="ORF">X929_06065</name>
</gene>
<comment type="caution">
    <text evidence="14">The sequence shown here is derived from an EMBL/GenBank/DDBJ whole genome shotgun (WGS) entry which is preliminary data.</text>
</comment>
<dbReference type="InterPro" id="IPR042118">
    <property type="entry name" value="QueA_dom1"/>
</dbReference>
<dbReference type="InterPro" id="IPR036100">
    <property type="entry name" value="QueA_sf"/>
</dbReference>
<keyword evidence="4 13" id="KW-0963">Cytoplasm</keyword>
<dbReference type="RefSeq" id="WP_103067119.1">
    <property type="nucleotide sequence ID" value="NZ_AZRL01000016.1"/>
</dbReference>
<protein>
    <recommendedName>
        <fullName evidence="11 13">S-adenosylmethionine:tRNA ribosyltransferase-isomerase</fullName>
        <ecNumber evidence="10 13">2.4.99.17</ecNumber>
    </recommendedName>
    <alternativeName>
        <fullName evidence="12 13">Queuosine biosynthesis protein QueA</fullName>
    </alternativeName>
</protein>
<comment type="subunit">
    <text evidence="3 13">Monomer.</text>
</comment>
<dbReference type="PANTHER" id="PTHR30307">
    <property type="entry name" value="S-ADENOSYLMETHIONINE:TRNA RIBOSYLTRANSFERASE-ISOMERASE"/>
    <property type="match status" value="1"/>
</dbReference>
<evidence type="ECO:0000256" key="8">
    <source>
        <dbReference type="ARBA" id="ARBA00052751"/>
    </source>
</evidence>
<dbReference type="SUPFAM" id="SSF111337">
    <property type="entry name" value="QueA-like"/>
    <property type="match status" value="1"/>
</dbReference>
<dbReference type="EC" id="2.4.99.17" evidence="10 13"/>
<evidence type="ECO:0000256" key="4">
    <source>
        <dbReference type="ARBA" id="ARBA00022490"/>
    </source>
</evidence>
<evidence type="ECO:0000256" key="3">
    <source>
        <dbReference type="ARBA" id="ARBA00011245"/>
    </source>
</evidence>
<dbReference type="InterPro" id="IPR003699">
    <property type="entry name" value="QueA"/>
</dbReference>
<accession>A0A2K1NZU9</accession>
<dbReference type="NCBIfam" id="NF001140">
    <property type="entry name" value="PRK00147.1"/>
    <property type="match status" value="1"/>
</dbReference>
<dbReference type="InterPro" id="IPR042119">
    <property type="entry name" value="QueA_dom2"/>
</dbReference>
<dbReference type="GO" id="GO:0005737">
    <property type="term" value="C:cytoplasm"/>
    <property type="evidence" value="ECO:0007669"/>
    <property type="project" value="UniProtKB-SubCell"/>
</dbReference>
<dbReference type="FunFam" id="2.40.10.240:FF:000002">
    <property type="entry name" value="S-adenosylmethionine:tRNA ribosyltransferase-isomerase"/>
    <property type="match status" value="1"/>
</dbReference>
<dbReference type="UniPathway" id="UPA00392"/>
<comment type="similarity">
    <text evidence="9 13">Belongs to the QueA family.</text>
</comment>
<evidence type="ECO:0000313" key="14">
    <source>
        <dbReference type="EMBL" id="PNR96065.1"/>
    </source>
</evidence>
<dbReference type="EMBL" id="AZRL01000016">
    <property type="protein sequence ID" value="PNR96065.1"/>
    <property type="molecule type" value="Genomic_DNA"/>
</dbReference>
<dbReference type="FunFam" id="3.40.1780.10:FF:000001">
    <property type="entry name" value="S-adenosylmethionine:tRNA ribosyltransferase-isomerase"/>
    <property type="match status" value="1"/>
</dbReference>
<dbReference type="GO" id="GO:0008616">
    <property type="term" value="P:tRNA queuosine(34) biosynthetic process"/>
    <property type="evidence" value="ECO:0007669"/>
    <property type="project" value="UniProtKB-UniRule"/>
</dbReference>
<dbReference type="Proteomes" id="UP000236434">
    <property type="component" value="Unassembled WGS sequence"/>
</dbReference>
<evidence type="ECO:0000256" key="6">
    <source>
        <dbReference type="ARBA" id="ARBA00022691"/>
    </source>
</evidence>
<dbReference type="Gene3D" id="3.40.1780.10">
    <property type="entry name" value="QueA-like"/>
    <property type="match status" value="1"/>
</dbReference>
<proteinExistence type="inferred from homology"/>
<comment type="catalytic activity">
    <reaction evidence="8 13">
        <text>7-aminomethyl-7-carbaguanosine(34) in tRNA + S-adenosyl-L-methionine = epoxyqueuosine(34) in tRNA + adenine + L-methionine + 2 H(+)</text>
        <dbReference type="Rhea" id="RHEA:32155"/>
        <dbReference type="Rhea" id="RHEA-COMP:10342"/>
        <dbReference type="Rhea" id="RHEA-COMP:18582"/>
        <dbReference type="ChEBI" id="CHEBI:15378"/>
        <dbReference type="ChEBI" id="CHEBI:16708"/>
        <dbReference type="ChEBI" id="CHEBI:57844"/>
        <dbReference type="ChEBI" id="CHEBI:59789"/>
        <dbReference type="ChEBI" id="CHEBI:82833"/>
        <dbReference type="ChEBI" id="CHEBI:194443"/>
        <dbReference type="EC" id="2.4.99.17"/>
    </reaction>
</comment>
<evidence type="ECO:0000256" key="9">
    <source>
        <dbReference type="ARBA" id="ARBA00061210"/>
    </source>
</evidence>
<dbReference type="PANTHER" id="PTHR30307:SF0">
    <property type="entry name" value="S-ADENOSYLMETHIONINE:TRNA RIBOSYLTRANSFERASE-ISOMERASE"/>
    <property type="match status" value="1"/>
</dbReference>
<dbReference type="Gene3D" id="2.40.10.240">
    <property type="entry name" value="QueA-like"/>
    <property type="match status" value="1"/>
</dbReference>
<keyword evidence="7 13" id="KW-0671">Queuosine biosynthesis</keyword>
<dbReference type="OrthoDB" id="9805933at2"/>
<comment type="function">
    <text evidence="13">Transfers and isomerizes the ribose moiety from AdoMet to the 7-aminomethyl group of 7-deazaguanine (preQ1-tRNA) to give epoxyqueuosine (oQ-tRNA).</text>
</comment>
<evidence type="ECO:0000256" key="12">
    <source>
        <dbReference type="ARBA" id="ARBA00076160"/>
    </source>
</evidence>
<comment type="pathway">
    <text evidence="2 13">tRNA modification; tRNA-queuosine biosynthesis.</text>
</comment>
<dbReference type="GO" id="GO:0051075">
    <property type="term" value="F:S-adenosylmethionine:tRNA ribosyltransferase-isomerase activity"/>
    <property type="evidence" value="ECO:0007669"/>
    <property type="project" value="UniProtKB-EC"/>
</dbReference>
<evidence type="ECO:0000256" key="10">
    <source>
        <dbReference type="ARBA" id="ARBA00066503"/>
    </source>
</evidence>
<sequence>MSELSFDLEKYDYELPEELIAQEPVEPRDSCKLMVLNRKTKSIEHKVFRDIKSYLQPGDLLVLNNTRVIPARLYGKKETGAKVEVLLLEKDGNDKTWKALVKPGGKIKKGNKLIFEDNLTCTVEEHLEDGSRILEFDDPNFFSKLEKIGEVPLPPYIKKKIDDPEKYQTTYAKYDGAVAAPTAGLHFTKELIEELTDYGVRFAEITLHVGLGTFRPVSEADIRNHQIHEEYYTVSKSVLRDIVRAKAEGKRVIATGTTVVRTLESIARNPDKLAGKTDLYIYPPFEFKIIDALITNFHLPRSSLLFLVSAFAGQDFIMNSYQIAKEKKYRFFSFGDAMFII</sequence>
<evidence type="ECO:0000256" key="13">
    <source>
        <dbReference type="HAMAP-Rule" id="MF_00113"/>
    </source>
</evidence>
<dbReference type="HAMAP" id="MF_00113">
    <property type="entry name" value="QueA"/>
    <property type="match status" value="1"/>
</dbReference>
<dbReference type="AlphaFoldDB" id="A0A2K1NZU9"/>
<keyword evidence="6 13" id="KW-0949">S-adenosyl-L-methionine</keyword>
<name>A0A2K1NZU9_9BACT</name>
<evidence type="ECO:0000256" key="1">
    <source>
        <dbReference type="ARBA" id="ARBA00004496"/>
    </source>
</evidence>
<keyword evidence="5 13" id="KW-0808">Transferase</keyword>